<gene>
    <name evidence="2" type="ORF">HDA43_003556</name>
</gene>
<proteinExistence type="predicted"/>
<dbReference type="InterPro" id="IPR000073">
    <property type="entry name" value="AB_hydrolase_1"/>
</dbReference>
<organism evidence="2 3">
    <name type="scientific">Streptosporangium sandarakinum</name>
    <dbReference type="NCBI Taxonomy" id="1260955"/>
    <lineage>
        <taxon>Bacteria</taxon>
        <taxon>Bacillati</taxon>
        <taxon>Actinomycetota</taxon>
        <taxon>Actinomycetes</taxon>
        <taxon>Streptosporangiales</taxon>
        <taxon>Streptosporangiaceae</taxon>
        <taxon>Streptosporangium</taxon>
    </lineage>
</organism>
<comment type="caution">
    <text evidence="2">The sequence shown here is derived from an EMBL/GenBank/DDBJ whole genome shotgun (WGS) entry which is preliminary data.</text>
</comment>
<dbReference type="GO" id="GO:0003824">
    <property type="term" value="F:catalytic activity"/>
    <property type="evidence" value="ECO:0007669"/>
    <property type="project" value="UniProtKB-ARBA"/>
</dbReference>
<dbReference type="InterPro" id="IPR029058">
    <property type="entry name" value="AB_hydrolase_fold"/>
</dbReference>
<name>A0A852UUN3_9ACTN</name>
<dbReference type="RefSeq" id="WP_179822145.1">
    <property type="nucleotide sequence ID" value="NZ_JACCCO010000001.1"/>
</dbReference>
<dbReference type="Proteomes" id="UP000576393">
    <property type="component" value="Unassembled WGS sequence"/>
</dbReference>
<evidence type="ECO:0000259" key="1">
    <source>
        <dbReference type="Pfam" id="PF12697"/>
    </source>
</evidence>
<feature type="domain" description="AB hydrolase-1" evidence="1">
    <location>
        <begin position="60"/>
        <end position="286"/>
    </location>
</feature>
<dbReference type="Gene3D" id="3.40.50.1820">
    <property type="entry name" value="alpha/beta hydrolase"/>
    <property type="match status" value="1"/>
</dbReference>
<dbReference type="AlphaFoldDB" id="A0A852UUN3"/>
<dbReference type="EMBL" id="JACCCO010000001">
    <property type="protein sequence ID" value="NYF41397.1"/>
    <property type="molecule type" value="Genomic_DNA"/>
</dbReference>
<reference evidence="2 3" key="1">
    <citation type="submission" date="2020-07" db="EMBL/GenBank/DDBJ databases">
        <title>Sequencing the genomes of 1000 actinobacteria strains.</title>
        <authorList>
            <person name="Klenk H.-P."/>
        </authorList>
    </citation>
    <scope>NUCLEOTIDE SEQUENCE [LARGE SCALE GENOMIC DNA]</scope>
    <source>
        <strain evidence="2 3">DSM 45763</strain>
    </source>
</reference>
<evidence type="ECO:0000313" key="2">
    <source>
        <dbReference type="EMBL" id="NYF41397.1"/>
    </source>
</evidence>
<evidence type="ECO:0000313" key="3">
    <source>
        <dbReference type="Proteomes" id="UP000576393"/>
    </source>
</evidence>
<sequence>MPEAAPPVPAFRTPEAERRFSAAYGRVLARWPVTPEEIDVPSEYGIARVLAYGPGDAPPLVLSHGGGATSAVWFANVAALATTHRVYAIDRIGEPGRGTRGDRPIRDEDDLLDWLETTFTGLGLDRADLCGHSYGAELALAFALRAPHRVRRLALLDPTRFFTGFSPRYLLRALPMLLRPTPGRVRAFTAWESGGTPVDEDWLELYVSGSTDFPRSKIITIRRPDAARLRASAVPTLVVAAERSRAHDAQAVVAGARRLMPHAETAVLPEVSHHGIPTERPEALNRLLLGFFAPEDAAPPTAG</sequence>
<keyword evidence="3" id="KW-1185">Reference proteome</keyword>
<dbReference type="PANTHER" id="PTHR43798">
    <property type="entry name" value="MONOACYLGLYCEROL LIPASE"/>
    <property type="match status" value="1"/>
</dbReference>
<protein>
    <submittedName>
        <fullName evidence="2">Pimeloyl-ACP methyl ester carboxylesterase</fullName>
    </submittedName>
</protein>
<accession>A0A852UUN3</accession>
<dbReference type="Pfam" id="PF12697">
    <property type="entry name" value="Abhydrolase_6"/>
    <property type="match status" value="1"/>
</dbReference>
<dbReference type="SUPFAM" id="SSF53474">
    <property type="entry name" value="alpha/beta-Hydrolases"/>
    <property type="match status" value="1"/>
</dbReference>
<dbReference type="InterPro" id="IPR050266">
    <property type="entry name" value="AB_hydrolase_sf"/>
</dbReference>